<organism evidence="5 6">
    <name type="scientific">Pasteurella oralis</name>
    <dbReference type="NCBI Taxonomy" id="1071947"/>
    <lineage>
        <taxon>Bacteria</taxon>
        <taxon>Pseudomonadati</taxon>
        <taxon>Pseudomonadota</taxon>
        <taxon>Gammaproteobacteria</taxon>
        <taxon>Pasteurellales</taxon>
        <taxon>Pasteurellaceae</taxon>
        <taxon>Pasteurella</taxon>
    </lineage>
</organism>
<keyword evidence="3" id="KW-0378">Hydrolase</keyword>
<keyword evidence="2 5" id="KW-0645">Protease</keyword>
<evidence type="ECO:0000313" key="6">
    <source>
        <dbReference type="Proteomes" id="UP001597420"/>
    </source>
</evidence>
<dbReference type="Proteomes" id="UP001597420">
    <property type="component" value="Unassembled WGS sequence"/>
</dbReference>
<evidence type="ECO:0000256" key="1">
    <source>
        <dbReference type="ARBA" id="ARBA00022612"/>
    </source>
</evidence>
<accession>A0ABW4NUB8</accession>
<dbReference type="GO" id="GO:0006508">
    <property type="term" value="P:proteolysis"/>
    <property type="evidence" value="ECO:0007669"/>
    <property type="project" value="UniProtKB-KW"/>
</dbReference>
<comment type="caution">
    <text evidence="5">The sequence shown here is derived from an EMBL/GenBank/DDBJ whole genome shotgun (WGS) entry which is preliminary data.</text>
</comment>
<evidence type="ECO:0000259" key="4">
    <source>
        <dbReference type="Pfam" id="PF04586"/>
    </source>
</evidence>
<keyword evidence="6" id="KW-1185">Reference proteome</keyword>
<reference evidence="6" key="1">
    <citation type="journal article" date="2019" name="Int. J. Syst. Evol. Microbiol.">
        <title>The Global Catalogue of Microorganisms (GCM) 10K type strain sequencing project: providing services to taxonomists for standard genome sequencing and annotation.</title>
        <authorList>
            <consortium name="The Broad Institute Genomics Platform"/>
            <consortium name="The Broad Institute Genome Sequencing Center for Infectious Disease"/>
            <person name="Wu L."/>
            <person name="Ma J."/>
        </authorList>
    </citation>
    <scope>NUCLEOTIDE SEQUENCE [LARGE SCALE GENOMIC DNA]</scope>
    <source>
        <strain evidence="6">CCM 7950</strain>
    </source>
</reference>
<dbReference type="InterPro" id="IPR006433">
    <property type="entry name" value="Prohead_protease"/>
</dbReference>
<name>A0ABW4NUB8_9PAST</name>
<evidence type="ECO:0000313" key="5">
    <source>
        <dbReference type="EMBL" id="MFD1805785.1"/>
    </source>
</evidence>
<evidence type="ECO:0000256" key="2">
    <source>
        <dbReference type="ARBA" id="ARBA00022670"/>
    </source>
</evidence>
<gene>
    <name evidence="5" type="ORF">ACFSAV_05245</name>
</gene>
<dbReference type="GO" id="GO:0008233">
    <property type="term" value="F:peptidase activity"/>
    <property type="evidence" value="ECO:0007669"/>
    <property type="project" value="UniProtKB-KW"/>
</dbReference>
<sequence length="186" mass="20810">MNKDFEIRSSELSAENEKLIGYVVKWNSPSELMWGEFVEQFAQGAFSETLSSGADVRALFEHDYTKLLGRTQANTLKLEEDSIGLRFELTPPETSLGKDLLVSVKRGDITGMSFGFRAKAESWNFDVTPCQRIVTNAELVEITVTSIPAYPESNVQIAQRSMAQAKAKLQPKTTALLNRWTELAEL</sequence>
<keyword evidence="1" id="KW-1188">Viral release from host cell</keyword>
<dbReference type="InterPro" id="IPR054613">
    <property type="entry name" value="Peptidase_S78_dom"/>
</dbReference>
<protein>
    <submittedName>
        <fullName evidence="5">HK97 family phage prohead protease</fullName>
    </submittedName>
</protein>
<proteinExistence type="predicted"/>
<dbReference type="RefSeq" id="WP_250023471.1">
    <property type="nucleotide sequence ID" value="NZ_JBHUFP010000005.1"/>
</dbReference>
<evidence type="ECO:0000256" key="3">
    <source>
        <dbReference type="ARBA" id="ARBA00022801"/>
    </source>
</evidence>
<dbReference type="EMBL" id="JBHUFP010000005">
    <property type="protein sequence ID" value="MFD1805785.1"/>
    <property type="molecule type" value="Genomic_DNA"/>
</dbReference>
<feature type="domain" description="Prohead serine protease" evidence="4">
    <location>
        <begin position="4"/>
        <end position="166"/>
    </location>
</feature>
<dbReference type="Pfam" id="PF04586">
    <property type="entry name" value="Peptidase_S78"/>
    <property type="match status" value="1"/>
</dbReference>
<dbReference type="NCBIfam" id="TIGR01543">
    <property type="entry name" value="proheadase_HK97"/>
    <property type="match status" value="1"/>
</dbReference>